<proteinExistence type="predicted"/>
<protein>
    <submittedName>
        <fullName evidence="2">FliM/FliN family flagellar motor switch protein</fullName>
    </submittedName>
</protein>
<dbReference type="Pfam" id="PF01052">
    <property type="entry name" value="FliMN_C"/>
    <property type="match status" value="1"/>
</dbReference>
<dbReference type="Gene3D" id="2.30.330.10">
    <property type="entry name" value="SpoA-like"/>
    <property type="match status" value="1"/>
</dbReference>
<dbReference type="EMBL" id="JACOGA010000015">
    <property type="protein sequence ID" value="MBC3875054.1"/>
    <property type="molecule type" value="Genomic_DNA"/>
</dbReference>
<evidence type="ECO:0000313" key="2">
    <source>
        <dbReference type="EMBL" id="MBC3875054.1"/>
    </source>
</evidence>
<reference evidence="2 3" key="1">
    <citation type="submission" date="2020-08" db="EMBL/GenBank/DDBJ databases">
        <title>Novel species isolated from subtropical streams in China.</title>
        <authorList>
            <person name="Lu H."/>
        </authorList>
    </citation>
    <scope>NUCLEOTIDE SEQUENCE [LARGE SCALE GENOMIC DNA]</scope>
    <source>
        <strain evidence="2 3">LX15W</strain>
    </source>
</reference>
<dbReference type="InterPro" id="IPR036429">
    <property type="entry name" value="SpoA-like_sf"/>
</dbReference>
<keyword evidence="3" id="KW-1185">Reference proteome</keyword>
<comment type="caution">
    <text evidence="2">The sequence shown here is derived from an EMBL/GenBank/DDBJ whole genome shotgun (WGS) entry which is preliminary data.</text>
</comment>
<sequence>MLAYSSNLYAKSTAEPKVKVSELVWPDSQQLAKIKVLFQNFASSWCAQWISVGQSSPLIEVSLAHESIPQFDALWHRFGVEDEGFWISDFSKLRSTLSKQLFGVEHKYSSNAGGFSLQSRVADDAYSHFLTSLVSSILVDQGNAVILEHDEQIPYTQRTPWSGCIHVSIQFLERTIDLLIAWTTLRSGLFGNDPDFVGNQSVRKSNQQLSKLSAALKNEIVSLSVEMAEVELDLVNIKNLCIGDVVRLGHQLDEPLNLRTNVGEGVCSAFLGKHGEHKAIELLR</sequence>
<evidence type="ECO:0000259" key="1">
    <source>
        <dbReference type="Pfam" id="PF01052"/>
    </source>
</evidence>
<name>A0ABR6YER3_9BURK</name>
<dbReference type="InterPro" id="IPR001543">
    <property type="entry name" value="FliN-like_C"/>
</dbReference>
<organism evidence="2 3">
    <name type="scientific">Undibacterium flavidum</name>
    <dbReference type="NCBI Taxonomy" id="2762297"/>
    <lineage>
        <taxon>Bacteria</taxon>
        <taxon>Pseudomonadati</taxon>
        <taxon>Pseudomonadota</taxon>
        <taxon>Betaproteobacteria</taxon>
        <taxon>Burkholderiales</taxon>
        <taxon>Oxalobacteraceae</taxon>
        <taxon>Undibacterium</taxon>
    </lineage>
</organism>
<accession>A0ABR6YER3</accession>
<evidence type="ECO:0000313" key="3">
    <source>
        <dbReference type="Proteomes" id="UP000624279"/>
    </source>
</evidence>
<dbReference type="RefSeq" id="WP_186943031.1">
    <property type="nucleotide sequence ID" value="NZ_JACOGA010000015.1"/>
</dbReference>
<gene>
    <name evidence="2" type="ORF">H8K55_15805</name>
</gene>
<dbReference type="Proteomes" id="UP000624279">
    <property type="component" value="Unassembled WGS sequence"/>
</dbReference>
<keyword evidence="2" id="KW-0966">Cell projection</keyword>
<dbReference type="SUPFAM" id="SSF101801">
    <property type="entry name" value="Surface presentation of antigens (SPOA)"/>
    <property type="match status" value="1"/>
</dbReference>
<keyword evidence="2" id="KW-0969">Cilium</keyword>
<keyword evidence="2" id="KW-0282">Flagellum</keyword>
<feature type="domain" description="Flagellar motor switch protein FliN-like C-terminal" evidence="1">
    <location>
        <begin position="221"/>
        <end position="282"/>
    </location>
</feature>